<accession>A0A9N9JKH4</accession>
<gene>
    <name evidence="2" type="ORF">RFULGI_LOCUS16057</name>
</gene>
<dbReference type="Proteomes" id="UP000789396">
    <property type="component" value="Unassembled WGS sequence"/>
</dbReference>
<organism evidence="2 3">
    <name type="scientific">Racocetra fulgida</name>
    <dbReference type="NCBI Taxonomy" id="60492"/>
    <lineage>
        <taxon>Eukaryota</taxon>
        <taxon>Fungi</taxon>
        <taxon>Fungi incertae sedis</taxon>
        <taxon>Mucoromycota</taxon>
        <taxon>Glomeromycotina</taxon>
        <taxon>Glomeromycetes</taxon>
        <taxon>Diversisporales</taxon>
        <taxon>Gigasporaceae</taxon>
        <taxon>Racocetra</taxon>
    </lineage>
</organism>
<dbReference type="AlphaFoldDB" id="A0A9N9JKH4"/>
<dbReference type="Pfam" id="PF03101">
    <property type="entry name" value="FAR1"/>
    <property type="match status" value="1"/>
</dbReference>
<sequence length="174" mass="20162">FDNWDLAIKHVENYIMENGFKVVKCQTQKNKGGEIVCRTLECKHSGEYKAKIKADTEENREHESIKIGCSWKVNFYLSNGIIRVTSMSPKHNHPLLEVVQDIEIKFCHLTPEMLEEIEFLVKIGCDAGPIICGLQKRFPNATIKYEFKKQWSDLLNKYPKARKYLERALGVDVT</sequence>
<evidence type="ECO:0000313" key="2">
    <source>
        <dbReference type="EMBL" id="CAG8783770.1"/>
    </source>
</evidence>
<dbReference type="InterPro" id="IPR004330">
    <property type="entry name" value="FAR1_DNA_bnd_dom"/>
</dbReference>
<dbReference type="OrthoDB" id="2442204at2759"/>
<reference evidence="2" key="1">
    <citation type="submission" date="2021-06" db="EMBL/GenBank/DDBJ databases">
        <authorList>
            <person name="Kallberg Y."/>
            <person name="Tangrot J."/>
            <person name="Rosling A."/>
        </authorList>
    </citation>
    <scope>NUCLEOTIDE SEQUENCE</scope>
    <source>
        <strain evidence="2">IN212</strain>
    </source>
</reference>
<feature type="non-terminal residue" evidence="2">
    <location>
        <position position="1"/>
    </location>
</feature>
<comment type="caution">
    <text evidence="2">The sequence shown here is derived from an EMBL/GenBank/DDBJ whole genome shotgun (WGS) entry which is preliminary data.</text>
</comment>
<keyword evidence="3" id="KW-1185">Reference proteome</keyword>
<evidence type="ECO:0000313" key="3">
    <source>
        <dbReference type="Proteomes" id="UP000789396"/>
    </source>
</evidence>
<feature type="non-terminal residue" evidence="2">
    <location>
        <position position="174"/>
    </location>
</feature>
<proteinExistence type="predicted"/>
<feature type="domain" description="FAR1" evidence="1">
    <location>
        <begin position="12"/>
        <end position="96"/>
    </location>
</feature>
<evidence type="ECO:0000259" key="1">
    <source>
        <dbReference type="Pfam" id="PF03101"/>
    </source>
</evidence>
<dbReference type="EMBL" id="CAJVPZ010054947">
    <property type="protein sequence ID" value="CAG8783770.1"/>
    <property type="molecule type" value="Genomic_DNA"/>
</dbReference>
<protein>
    <submittedName>
        <fullName evidence="2">10526_t:CDS:1</fullName>
    </submittedName>
</protein>
<name>A0A9N9JKH4_9GLOM</name>
<dbReference type="PANTHER" id="PTHR47718">
    <property type="entry name" value="OS01G0519700 PROTEIN"/>
    <property type="match status" value="1"/>
</dbReference>